<evidence type="ECO:0000313" key="23">
    <source>
        <dbReference type="Proteomes" id="UP000435112"/>
    </source>
</evidence>
<evidence type="ECO:0000313" key="21">
    <source>
        <dbReference type="Proteomes" id="UP000429607"/>
    </source>
</evidence>
<keyword evidence="6" id="KW-0808">Transferase</keyword>
<evidence type="ECO:0000313" key="19">
    <source>
        <dbReference type="EMBL" id="KAE9007532.1"/>
    </source>
</evidence>
<dbReference type="Pfam" id="PF01124">
    <property type="entry name" value="MAPEG"/>
    <property type="match status" value="2"/>
</dbReference>
<dbReference type="EMBL" id="QXFU01001841">
    <property type="protein sequence ID" value="KAE8994594.1"/>
    <property type="molecule type" value="Genomic_DNA"/>
</dbReference>
<comment type="similarity">
    <text evidence="4">Belongs to the MAPEG family.</text>
</comment>
<evidence type="ECO:0000313" key="20">
    <source>
        <dbReference type="EMBL" id="KAE9320459.1"/>
    </source>
</evidence>
<evidence type="ECO:0000256" key="12">
    <source>
        <dbReference type="ARBA" id="ARBA00023128"/>
    </source>
</evidence>
<keyword evidence="7 17" id="KW-0812">Transmembrane</keyword>
<comment type="subunit">
    <text evidence="14">Homotrimer; The trimer binds only one molecule of glutathione.</text>
</comment>
<comment type="caution">
    <text evidence="18">The sequence shown here is derived from an EMBL/GenBank/DDBJ whole genome shotgun (WGS) entry which is preliminary data.</text>
</comment>
<feature type="transmembrane region" description="Helical" evidence="17">
    <location>
        <begin position="6"/>
        <end position="26"/>
    </location>
</feature>
<evidence type="ECO:0000256" key="17">
    <source>
        <dbReference type="SAM" id="Phobius"/>
    </source>
</evidence>
<keyword evidence="9" id="KW-0256">Endoplasmic reticulum</keyword>
<evidence type="ECO:0000256" key="4">
    <source>
        <dbReference type="ARBA" id="ARBA00010459"/>
    </source>
</evidence>
<accession>A0A6A3JQX6</accession>
<proteinExistence type="inferred from homology"/>
<dbReference type="GO" id="GO:0005789">
    <property type="term" value="C:endoplasmic reticulum membrane"/>
    <property type="evidence" value="ECO:0007669"/>
    <property type="project" value="UniProtKB-SubCell"/>
</dbReference>
<evidence type="ECO:0000256" key="11">
    <source>
        <dbReference type="ARBA" id="ARBA00022990"/>
    </source>
</evidence>
<protein>
    <recommendedName>
        <fullName evidence="15">Microsomal glutathione S-transferase 1</fullName>
        <ecNumber evidence="5">2.5.1.18</ecNumber>
    </recommendedName>
</protein>
<evidence type="ECO:0000256" key="8">
    <source>
        <dbReference type="ARBA" id="ARBA00022787"/>
    </source>
</evidence>
<feature type="transmembrane region" description="Helical" evidence="17">
    <location>
        <begin position="334"/>
        <end position="356"/>
    </location>
</feature>
<keyword evidence="13 17" id="KW-0472">Membrane</keyword>
<evidence type="ECO:0000313" key="22">
    <source>
        <dbReference type="Proteomes" id="UP000434957"/>
    </source>
</evidence>
<evidence type="ECO:0000256" key="2">
    <source>
        <dbReference type="ARBA" id="ARBA00004294"/>
    </source>
</evidence>
<comment type="catalytic activity">
    <reaction evidence="16">
        <text>RX + glutathione = an S-substituted glutathione + a halide anion + H(+)</text>
        <dbReference type="Rhea" id="RHEA:16437"/>
        <dbReference type="ChEBI" id="CHEBI:15378"/>
        <dbReference type="ChEBI" id="CHEBI:16042"/>
        <dbReference type="ChEBI" id="CHEBI:17792"/>
        <dbReference type="ChEBI" id="CHEBI:57925"/>
        <dbReference type="ChEBI" id="CHEBI:90779"/>
        <dbReference type="EC" id="2.5.1.18"/>
    </reaction>
    <physiologicalReaction direction="left-to-right" evidence="16">
        <dbReference type="Rhea" id="RHEA:16438"/>
    </physiologicalReaction>
</comment>
<dbReference type="Gene3D" id="1.20.120.550">
    <property type="entry name" value="Membrane associated eicosanoid/glutathione metabolism-like domain"/>
    <property type="match status" value="2"/>
</dbReference>
<keyword evidence="11" id="KW-0007">Acetylation</keyword>
<dbReference type="PANTHER" id="PTHR10689:SF6">
    <property type="entry name" value="MICROSOMAL GLUTATHIONE S-TRANSFERASE 1"/>
    <property type="match status" value="1"/>
</dbReference>
<dbReference type="PANTHER" id="PTHR10689">
    <property type="entry name" value="MICROSOMAL GLUTATHIONE S-TRANSFERASE 1"/>
    <property type="match status" value="1"/>
</dbReference>
<dbReference type="AlphaFoldDB" id="A0A6A3JQX6"/>
<keyword evidence="8" id="KW-1000">Mitochondrion outer membrane</keyword>
<evidence type="ECO:0000256" key="7">
    <source>
        <dbReference type="ARBA" id="ARBA00022692"/>
    </source>
</evidence>
<evidence type="ECO:0000256" key="13">
    <source>
        <dbReference type="ARBA" id="ARBA00023136"/>
    </source>
</evidence>
<dbReference type="Proteomes" id="UP000434957">
    <property type="component" value="Unassembled WGS sequence"/>
</dbReference>
<reference evidence="21 23" key="1">
    <citation type="submission" date="2018-09" db="EMBL/GenBank/DDBJ databases">
        <title>Genomic investigation of the strawberry pathogen Phytophthora fragariae indicates pathogenicity is determined by transcriptional variation in three key races.</title>
        <authorList>
            <person name="Adams T.M."/>
            <person name="Armitage A.D."/>
            <person name="Sobczyk M.K."/>
            <person name="Bates H.J."/>
            <person name="Dunwell J.M."/>
            <person name="Nellist C.F."/>
            <person name="Harrison R.J."/>
        </authorList>
    </citation>
    <scope>NUCLEOTIDE SEQUENCE [LARGE SCALE GENOMIC DNA]</scope>
    <source>
        <strain evidence="19 21">SCRP249</strain>
        <strain evidence="18 23">SCRP324</strain>
        <strain evidence="20 22">SCRP333</strain>
    </source>
</reference>
<dbReference type="InterPro" id="IPR023352">
    <property type="entry name" value="MAPEG-like_dom_sf"/>
</dbReference>
<dbReference type="InterPro" id="IPR040162">
    <property type="entry name" value="MGST1-like"/>
</dbReference>
<keyword evidence="22" id="KW-1185">Reference proteome</keyword>
<dbReference type="Proteomes" id="UP000435112">
    <property type="component" value="Unassembled WGS sequence"/>
</dbReference>
<dbReference type="SUPFAM" id="SSF161084">
    <property type="entry name" value="MAPEG domain-like"/>
    <property type="match status" value="2"/>
</dbReference>
<comment type="function">
    <text evidence="1">Conjugation of reduced glutathione to a wide number of exogenous and endogenous hydrophobic electrophiles.</text>
</comment>
<keyword evidence="10 17" id="KW-1133">Transmembrane helix</keyword>
<comment type="subcellular location">
    <subcellularLocation>
        <location evidence="3">Endoplasmic reticulum membrane</location>
        <topology evidence="3">Multi-pass membrane protein</topology>
    </subcellularLocation>
    <subcellularLocation>
        <location evidence="2">Mitochondrion outer membrane</location>
    </subcellularLocation>
</comment>
<evidence type="ECO:0000256" key="14">
    <source>
        <dbReference type="ARBA" id="ARBA00038540"/>
    </source>
</evidence>
<evidence type="ECO:0000256" key="10">
    <source>
        <dbReference type="ARBA" id="ARBA00022989"/>
    </source>
</evidence>
<dbReference type="EMBL" id="QXFT01001371">
    <property type="protein sequence ID" value="KAE9320459.1"/>
    <property type="molecule type" value="Genomic_DNA"/>
</dbReference>
<dbReference type="InterPro" id="IPR001129">
    <property type="entry name" value="Membr-assoc_MAPEG"/>
</dbReference>
<evidence type="ECO:0000256" key="3">
    <source>
        <dbReference type="ARBA" id="ARBA00004477"/>
    </source>
</evidence>
<dbReference type="OrthoDB" id="193139at2759"/>
<evidence type="ECO:0000256" key="9">
    <source>
        <dbReference type="ARBA" id="ARBA00022824"/>
    </source>
</evidence>
<gene>
    <name evidence="19" type="ORF">PR001_g16951</name>
    <name evidence="18" type="ORF">PR002_g19879</name>
    <name evidence="20" type="ORF">PR003_g17712</name>
</gene>
<dbReference type="GO" id="GO:0005741">
    <property type="term" value="C:mitochondrial outer membrane"/>
    <property type="evidence" value="ECO:0007669"/>
    <property type="project" value="UniProtKB-SubCell"/>
</dbReference>
<dbReference type="GO" id="GO:0004364">
    <property type="term" value="F:glutathione transferase activity"/>
    <property type="evidence" value="ECO:0007669"/>
    <property type="project" value="UniProtKB-EC"/>
</dbReference>
<evidence type="ECO:0000256" key="1">
    <source>
        <dbReference type="ARBA" id="ARBA00003701"/>
    </source>
</evidence>
<evidence type="ECO:0000256" key="5">
    <source>
        <dbReference type="ARBA" id="ARBA00012452"/>
    </source>
</evidence>
<evidence type="ECO:0000256" key="15">
    <source>
        <dbReference type="ARBA" id="ARBA00039397"/>
    </source>
</evidence>
<dbReference type="EMBL" id="QXFV01001372">
    <property type="protein sequence ID" value="KAE9007532.1"/>
    <property type="molecule type" value="Genomic_DNA"/>
</dbReference>
<organism evidence="18 23">
    <name type="scientific">Phytophthora rubi</name>
    <dbReference type="NCBI Taxonomy" id="129364"/>
    <lineage>
        <taxon>Eukaryota</taxon>
        <taxon>Sar</taxon>
        <taxon>Stramenopiles</taxon>
        <taxon>Oomycota</taxon>
        <taxon>Peronosporomycetes</taxon>
        <taxon>Peronosporales</taxon>
        <taxon>Peronosporaceae</taxon>
        <taxon>Phytophthora</taxon>
    </lineage>
</organism>
<dbReference type="EC" id="2.5.1.18" evidence="5"/>
<dbReference type="FunFam" id="1.20.120.550:FF:000005">
    <property type="entry name" value="Inorganic phosphate transporter 1-6"/>
    <property type="match status" value="1"/>
</dbReference>
<evidence type="ECO:0000313" key="18">
    <source>
        <dbReference type="EMBL" id="KAE8994594.1"/>
    </source>
</evidence>
<keyword evidence="12" id="KW-0496">Mitochondrion</keyword>
<dbReference type="Proteomes" id="UP000429607">
    <property type="component" value="Unassembled WGS sequence"/>
</dbReference>
<sequence length="357" mass="38467">MVTGSVKIYVACTSVLYLKFLTATLIQGSKKFATGGRPPEDTKLTAAKRKQTFGMDKTSDTETLDAAQRWGNIVMNDLESIPFALLIFGAGIMAGADPNVHYRAMIAFTAARCLHTHAYATGMQPMRSLCHGVGVMSTLVGLGNAVSARHPVSFMMDPLCPLEGVETRLVVASQAPLPETLPRAQSRTEHNTSMTALVALNAAVKTYSTCSLILFVKFFITVSIQGGKSFAAGARPPEDNGLLGQDGLPAQTYGLLEDDKPISEQLRAARAEDFRWKRVVQNDLETIPLGLLVFIGSVIVGGQEETNCVLMGVFTAARIAHTFAYVTQKQPHRALLWTLGQLCVLASGLNGFISFLI</sequence>
<evidence type="ECO:0000256" key="6">
    <source>
        <dbReference type="ARBA" id="ARBA00022679"/>
    </source>
</evidence>
<name>A0A6A3JQX6_9STRA</name>
<evidence type="ECO:0000256" key="16">
    <source>
        <dbReference type="ARBA" id="ARBA00049385"/>
    </source>
</evidence>